<reference evidence="3" key="1">
    <citation type="submission" date="2025-08" db="UniProtKB">
        <authorList>
            <consortium name="RefSeq"/>
        </authorList>
    </citation>
    <scope>IDENTIFICATION</scope>
    <source>
        <tissue evidence="3">Gonad</tissue>
    </source>
</reference>
<dbReference type="KEGG" id="bbel:109477060"/>
<evidence type="ECO:0000313" key="3">
    <source>
        <dbReference type="RefSeq" id="XP_019633659.1"/>
    </source>
</evidence>
<organism evidence="2 3">
    <name type="scientific">Branchiostoma belcheri</name>
    <name type="common">Amphioxus</name>
    <dbReference type="NCBI Taxonomy" id="7741"/>
    <lineage>
        <taxon>Eukaryota</taxon>
        <taxon>Metazoa</taxon>
        <taxon>Chordata</taxon>
        <taxon>Cephalochordata</taxon>
        <taxon>Leptocardii</taxon>
        <taxon>Amphioxiformes</taxon>
        <taxon>Branchiostomatidae</taxon>
        <taxon>Branchiostoma</taxon>
    </lineage>
</organism>
<keyword evidence="1" id="KW-0732">Signal</keyword>
<proteinExistence type="predicted"/>
<gene>
    <name evidence="3" type="primary">LOC109477060</name>
</gene>
<dbReference type="GeneID" id="109477060"/>
<evidence type="ECO:0000256" key="1">
    <source>
        <dbReference type="SAM" id="SignalP"/>
    </source>
</evidence>
<accession>A0A6P4ZHZ7</accession>
<feature type="signal peptide" evidence="1">
    <location>
        <begin position="1"/>
        <end position="16"/>
    </location>
</feature>
<name>A0A6P4ZHZ7_BRABE</name>
<sequence length="297" mass="31699">MKTVLVLCALFACANAGLISGLLGTIHETFIDPLLGSAQQTAQDLLETYTPIIGQTAQQLTGTAVETVGGVLTDWGWVDEQTVLETGAALQETVGQTIDGIGDGLNTLVSGRKRRQLEFQTEIGQILHDGVMTLLEHTTQTIQNVQQSLTTAVNTLFAEPRPATKGIRASMKGIQLIGRQGLEYKANMLLKQLANAVSKERRARGFFDDLAAGAAAVFQPAIDAAALAFNQLVDAATTVGQQVLDHGTALVNNVQASLQQTYQDILNVADPYIQDAQTIVASIQNQYQQTFGSDTTA</sequence>
<protein>
    <submittedName>
        <fullName evidence="3">Uncharacterized protein LOC109477060</fullName>
    </submittedName>
</protein>
<keyword evidence="2" id="KW-1185">Reference proteome</keyword>
<dbReference type="Proteomes" id="UP000515135">
    <property type="component" value="Unplaced"/>
</dbReference>
<dbReference type="RefSeq" id="XP_019633659.1">
    <property type="nucleotide sequence ID" value="XM_019778100.1"/>
</dbReference>
<evidence type="ECO:0000313" key="2">
    <source>
        <dbReference type="Proteomes" id="UP000515135"/>
    </source>
</evidence>
<dbReference type="OrthoDB" id="10020050at2759"/>
<feature type="chain" id="PRO_5027560037" evidence="1">
    <location>
        <begin position="17"/>
        <end position="297"/>
    </location>
</feature>
<dbReference type="AlphaFoldDB" id="A0A6P4ZHZ7"/>